<dbReference type="SFLD" id="SFLDS00003">
    <property type="entry name" value="Haloacid_Dehalogenase"/>
    <property type="match status" value="1"/>
</dbReference>
<name>A0A1G2IK80_9BACT</name>
<dbReference type="NCBIfam" id="TIGR01549">
    <property type="entry name" value="HAD-SF-IA-v1"/>
    <property type="match status" value="1"/>
</dbReference>
<dbReference type="EMBL" id="MHPE01000053">
    <property type="protein sequence ID" value="OGZ75259.1"/>
    <property type="molecule type" value="Genomic_DNA"/>
</dbReference>
<sequence length="197" mass="22179">MNNGKGNQIKAVVLDLDRTIVDLNVDWVFVRDEMANFCAKNGVKANFARPKPIYEVAKAVSKTKEFYAGLIAIVKKEELKSSEKAKLMPGAKDFLEFLYVNNIPFAILSNNNRRCVVKIFKKFKLPRPKIIIGSDNVKYLKPHSEGLNKILKKMKINNTECLLVGDSDAELYLGKITGVKAFIVGTKNFDQLKNVLI</sequence>
<dbReference type="AlphaFoldDB" id="A0A1G2IK80"/>
<dbReference type="Gene3D" id="3.40.50.1000">
    <property type="entry name" value="HAD superfamily/HAD-like"/>
    <property type="match status" value="1"/>
</dbReference>
<dbReference type="InterPro" id="IPR050155">
    <property type="entry name" value="HAD-like_hydrolase_sf"/>
</dbReference>
<accession>A0A1G2IK80</accession>
<dbReference type="InterPro" id="IPR036412">
    <property type="entry name" value="HAD-like_sf"/>
</dbReference>
<comment type="caution">
    <text evidence="1">The sequence shown here is derived from an EMBL/GenBank/DDBJ whole genome shotgun (WGS) entry which is preliminary data.</text>
</comment>
<dbReference type="InterPro" id="IPR041492">
    <property type="entry name" value="HAD_2"/>
</dbReference>
<protein>
    <recommendedName>
        <fullName evidence="3">HAD family hydrolase</fullName>
    </recommendedName>
</protein>
<dbReference type="InterPro" id="IPR006439">
    <property type="entry name" value="HAD-SF_hydro_IA"/>
</dbReference>
<dbReference type="GO" id="GO:0008967">
    <property type="term" value="F:phosphoglycolate phosphatase activity"/>
    <property type="evidence" value="ECO:0007669"/>
    <property type="project" value="TreeGrafter"/>
</dbReference>
<dbReference type="SFLD" id="SFLDG01129">
    <property type="entry name" value="C1.5:_HAD__Beta-PGM__Phosphata"/>
    <property type="match status" value="1"/>
</dbReference>
<evidence type="ECO:0008006" key="3">
    <source>
        <dbReference type="Google" id="ProtNLM"/>
    </source>
</evidence>
<dbReference type="PANTHER" id="PTHR43434:SF1">
    <property type="entry name" value="PHOSPHOGLYCOLATE PHOSPHATASE"/>
    <property type="match status" value="1"/>
</dbReference>
<dbReference type="InterPro" id="IPR023214">
    <property type="entry name" value="HAD_sf"/>
</dbReference>
<dbReference type="SUPFAM" id="SSF56784">
    <property type="entry name" value="HAD-like"/>
    <property type="match status" value="1"/>
</dbReference>
<dbReference type="Proteomes" id="UP000178632">
    <property type="component" value="Unassembled WGS sequence"/>
</dbReference>
<evidence type="ECO:0000313" key="1">
    <source>
        <dbReference type="EMBL" id="OGZ75259.1"/>
    </source>
</evidence>
<dbReference type="Pfam" id="PF13419">
    <property type="entry name" value="HAD_2"/>
    <property type="match status" value="1"/>
</dbReference>
<proteinExistence type="predicted"/>
<gene>
    <name evidence="1" type="ORF">A3G45_03270</name>
</gene>
<organism evidence="1 2">
    <name type="scientific">Candidatus Staskawiczbacteria bacterium RIFCSPLOWO2_12_FULL_37_15</name>
    <dbReference type="NCBI Taxonomy" id="1802218"/>
    <lineage>
        <taxon>Bacteria</taxon>
        <taxon>Candidatus Staskawicziibacteriota</taxon>
    </lineage>
</organism>
<evidence type="ECO:0000313" key="2">
    <source>
        <dbReference type="Proteomes" id="UP000178632"/>
    </source>
</evidence>
<dbReference type="PANTHER" id="PTHR43434">
    <property type="entry name" value="PHOSPHOGLYCOLATE PHOSPHATASE"/>
    <property type="match status" value="1"/>
</dbReference>
<dbReference type="GO" id="GO:0006281">
    <property type="term" value="P:DNA repair"/>
    <property type="evidence" value="ECO:0007669"/>
    <property type="project" value="TreeGrafter"/>
</dbReference>
<reference evidence="1 2" key="1">
    <citation type="journal article" date="2016" name="Nat. Commun.">
        <title>Thousands of microbial genomes shed light on interconnected biogeochemical processes in an aquifer system.</title>
        <authorList>
            <person name="Anantharaman K."/>
            <person name="Brown C.T."/>
            <person name="Hug L.A."/>
            <person name="Sharon I."/>
            <person name="Castelle C.J."/>
            <person name="Probst A.J."/>
            <person name="Thomas B.C."/>
            <person name="Singh A."/>
            <person name="Wilkins M.J."/>
            <person name="Karaoz U."/>
            <person name="Brodie E.L."/>
            <person name="Williams K.H."/>
            <person name="Hubbard S.S."/>
            <person name="Banfield J.F."/>
        </authorList>
    </citation>
    <scope>NUCLEOTIDE SEQUENCE [LARGE SCALE GENOMIC DNA]</scope>
</reference>